<dbReference type="eggNOG" id="arCOG00996">
    <property type="taxonomic scope" value="Archaea"/>
</dbReference>
<dbReference type="OrthoDB" id="6871at2157"/>
<proteinExistence type="predicted"/>
<accession>B1YDW6</accession>
<dbReference type="Proteomes" id="UP000001694">
    <property type="component" value="Chromosome"/>
</dbReference>
<evidence type="ECO:0000313" key="1">
    <source>
        <dbReference type="EMBL" id="ACB39979.1"/>
    </source>
</evidence>
<gene>
    <name evidence="1" type="ordered locus">Tneu_1048</name>
</gene>
<dbReference type="AlphaFoldDB" id="B1YDW6"/>
<protein>
    <recommendedName>
        <fullName evidence="3">tRNA-ribosyltransferase</fullName>
    </recommendedName>
</protein>
<dbReference type="HOGENOM" id="CLU_873238_0_0_2"/>
<keyword evidence="2" id="KW-1185">Reference proteome</keyword>
<evidence type="ECO:0008006" key="3">
    <source>
        <dbReference type="Google" id="ProtNLM"/>
    </source>
</evidence>
<dbReference type="KEGG" id="tne:Tneu_1048"/>
<reference evidence="1" key="1">
    <citation type="submission" date="2008-03" db="EMBL/GenBank/DDBJ databases">
        <title>Complete sequence of Thermoproteus neutrophilus V24Sta.</title>
        <authorList>
            <consortium name="US DOE Joint Genome Institute"/>
            <person name="Copeland A."/>
            <person name="Lucas S."/>
            <person name="Lapidus A."/>
            <person name="Glavina del Rio T."/>
            <person name="Dalin E."/>
            <person name="Tice H."/>
            <person name="Bruce D."/>
            <person name="Goodwin L."/>
            <person name="Pitluck S."/>
            <person name="Sims D."/>
            <person name="Brettin T."/>
            <person name="Detter J.C."/>
            <person name="Han C."/>
            <person name="Kuske C.R."/>
            <person name="Schmutz J."/>
            <person name="Larimer F."/>
            <person name="Land M."/>
            <person name="Hauser L."/>
            <person name="Kyrpides N."/>
            <person name="Mikhailova N."/>
            <person name="Biddle J.F."/>
            <person name="Zhang Z."/>
            <person name="Fitz-Gibbon S.T."/>
            <person name="Lowe T.M."/>
            <person name="Saltikov C."/>
            <person name="House C.H."/>
            <person name="Richardson P."/>
        </authorList>
    </citation>
    <scope>NUCLEOTIDE SEQUENCE [LARGE SCALE GENOMIC DNA]</scope>
    <source>
        <strain evidence="1">V24Sta</strain>
    </source>
</reference>
<dbReference type="RefSeq" id="WP_012350399.1">
    <property type="nucleotide sequence ID" value="NC_010525.1"/>
</dbReference>
<dbReference type="GO" id="GO:0006400">
    <property type="term" value="P:tRNA modification"/>
    <property type="evidence" value="ECO:0007669"/>
    <property type="project" value="InterPro"/>
</dbReference>
<dbReference type="SUPFAM" id="SSF51713">
    <property type="entry name" value="tRNA-guanine transglycosylase"/>
    <property type="match status" value="1"/>
</dbReference>
<name>B1YDW6_PYRNV</name>
<organism evidence="1 2">
    <name type="scientific">Pyrobaculum neutrophilum (strain DSM 2338 / JCM 9278 / NBRC 100436 / V24Sta)</name>
    <name type="common">Thermoproteus neutrophilus</name>
    <dbReference type="NCBI Taxonomy" id="444157"/>
    <lineage>
        <taxon>Archaea</taxon>
        <taxon>Thermoproteota</taxon>
        <taxon>Thermoprotei</taxon>
        <taxon>Thermoproteales</taxon>
        <taxon>Thermoproteaceae</taxon>
        <taxon>Pyrobaculum</taxon>
    </lineage>
</organism>
<dbReference type="STRING" id="444157.Tneu_1048"/>
<dbReference type="InterPro" id="IPR036511">
    <property type="entry name" value="TGT-like_sf"/>
</dbReference>
<sequence>MRVVLGSPLSAVPKPWHHFDVPGVMVNALDIRRDPRAALGYEGELWVDSGGYQILKRGLSIDVDKIAEIYRRVDAQLYLSLDVPPSPSDPPDAAEKKMRKSYQNWLKLRRAVGDAVVPVLHVYRDEALFERYLALYRDAPALAIGAAVPYVLITRGAPRGSRQHALSLIKRAREEFRGALHVLGMGSPSVTPILAALGVDSTDSATWRLKAAYGKVLLPGGGERHVTDRPVNFGRAKPKDGELEELRRFLAQYGFPSLDGFHERIARSFEYRALVNAFVVIKSAAYPPRPPAFRRLYALFAGPRHI</sequence>
<dbReference type="EMBL" id="CP001014">
    <property type="protein sequence ID" value="ACB39979.1"/>
    <property type="molecule type" value="Genomic_DNA"/>
</dbReference>
<dbReference type="GeneID" id="6165166"/>
<dbReference type="Gene3D" id="3.20.20.105">
    <property type="entry name" value="Queuine tRNA-ribosyltransferase-like"/>
    <property type="match status" value="1"/>
</dbReference>
<evidence type="ECO:0000313" key="2">
    <source>
        <dbReference type="Proteomes" id="UP000001694"/>
    </source>
</evidence>